<evidence type="ECO:0000256" key="3">
    <source>
        <dbReference type="ARBA" id="ARBA00023134"/>
    </source>
</evidence>
<dbReference type="PROSITE" id="PS51720">
    <property type="entry name" value="G_AIG1"/>
    <property type="match status" value="2"/>
</dbReference>
<name>A0A9Q1D0I0_CONCO</name>
<dbReference type="Gene3D" id="3.40.50.300">
    <property type="entry name" value="P-loop containing nucleotide triphosphate hydrolases"/>
    <property type="match status" value="3"/>
</dbReference>
<dbReference type="SUPFAM" id="SSF52540">
    <property type="entry name" value="P-loop containing nucleoside triphosphate hydrolases"/>
    <property type="match status" value="1"/>
</dbReference>
<keyword evidence="2" id="KW-0547">Nucleotide-binding</keyword>
<comment type="caution">
    <text evidence="5">The sequence shown here is derived from an EMBL/GenBank/DDBJ whole genome shotgun (WGS) entry which is preliminary data.</text>
</comment>
<dbReference type="PANTHER" id="PTHR10903">
    <property type="entry name" value="GTPASE, IMAP FAMILY MEMBER-RELATED"/>
    <property type="match status" value="1"/>
</dbReference>
<evidence type="ECO:0000313" key="6">
    <source>
        <dbReference type="Proteomes" id="UP001152803"/>
    </source>
</evidence>
<keyword evidence="3" id="KW-0342">GTP-binding</keyword>
<gene>
    <name evidence="5" type="ORF">COCON_G00209530</name>
</gene>
<feature type="domain" description="AIG1-type G" evidence="4">
    <location>
        <begin position="272"/>
        <end position="446"/>
    </location>
</feature>
<sequence length="470" mass="53380">MSTTRQVRIMLMGQTAEGQRSAGNIILGKEAFPLSEMKKSERHDGLVAGRHLAVITTADLFTSNLSEEEHSQGVRRCLGLSAPGPHVFLWVQEKGSITPEDWEALRRFKKSFADGASRYSMVLFMHEDHKDYSSFGDSERPGDGALQDFIQDCGGRYHLHSERNHTQVTELLEKIQEIVDENGGSYFTGEILKWSDIAWKGLKTRKKEAFTKEVIAGKGQQRKKNKKEEVDAREELGAECSRTVSKKTAKDLGIWKAQSKRAQSCNFKRDIRECMRMVLVGRTGVGKSATGNTILGERHSLPRLKCLFDTTLTTEDVQKEIMKCMGLASPGPHVFLLVLSVGRFTPEEREVLRLIKMTFGEKAEKYTMVLFNRGDDLGDQSIEEYIAKGHPEVKKLIKDCGGRHHVFNNKEKTDRNQVLDLFKKIEVMNWENGGSCYTLELFQEAEVAVMRIQMGYGNQRFQVGVYRWRT</sequence>
<proteinExistence type="inferred from homology"/>
<dbReference type="Proteomes" id="UP001152803">
    <property type="component" value="Unassembled WGS sequence"/>
</dbReference>
<accession>A0A9Q1D0I0</accession>
<dbReference type="InterPro" id="IPR006703">
    <property type="entry name" value="G_AIG1"/>
</dbReference>
<evidence type="ECO:0000256" key="1">
    <source>
        <dbReference type="ARBA" id="ARBA00008535"/>
    </source>
</evidence>
<evidence type="ECO:0000259" key="4">
    <source>
        <dbReference type="PROSITE" id="PS51720"/>
    </source>
</evidence>
<evidence type="ECO:0000313" key="5">
    <source>
        <dbReference type="EMBL" id="KAJ8254341.1"/>
    </source>
</evidence>
<dbReference type="FunFam" id="3.40.50.300:FF:000366">
    <property type="entry name" value="GTPase, IMAP family member 2"/>
    <property type="match status" value="1"/>
</dbReference>
<evidence type="ECO:0000256" key="2">
    <source>
        <dbReference type="ARBA" id="ARBA00022741"/>
    </source>
</evidence>
<dbReference type="Pfam" id="PF04548">
    <property type="entry name" value="AIG1"/>
    <property type="match status" value="3"/>
</dbReference>
<dbReference type="PANTHER" id="PTHR10903:SF170">
    <property type="entry name" value="GTPASE IMAP FAMILY MEMBER 7"/>
    <property type="match status" value="1"/>
</dbReference>
<organism evidence="5 6">
    <name type="scientific">Conger conger</name>
    <name type="common">Conger eel</name>
    <name type="synonym">Muraena conger</name>
    <dbReference type="NCBI Taxonomy" id="82655"/>
    <lineage>
        <taxon>Eukaryota</taxon>
        <taxon>Metazoa</taxon>
        <taxon>Chordata</taxon>
        <taxon>Craniata</taxon>
        <taxon>Vertebrata</taxon>
        <taxon>Euteleostomi</taxon>
        <taxon>Actinopterygii</taxon>
        <taxon>Neopterygii</taxon>
        <taxon>Teleostei</taxon>
        <taxon>Anguilliformes</taxon>
        <taxon>Congridae</taxon>
        <taxon>Conger</taxon>
    </lineage>
</organism>
<dbReference type="OrthoDB" id="8954335at2759"/>
<feature type="domain" description="AIG1-type G" evidence="4">
    <location>
        <begin position="4"/>
        <end position="196"/>
    </location>
</feature>
<comment type="similarity">
    <text evidence="1">Belongs to the TRAFAC class TrmE-Era-EngA-EngB-Septin-like GTPase superfamily. AIG1/Toc34/Toc159-like paraseptin GTPase family. IAN subfamily.</text>
</comment>
<reference evidence="5" key="1">
    <citation type="journal article" date="2023" name="Science">
        <title>Genome structures resolve the early diversification of teleost fishes.</title>
        <authorList>
            <person name="Parey E."/>
            <person name="Louis A."/>
            <person name="Montfort J."/>
            <person name="Bouchez O."/>
            <person name="Roques C."/>
            <person name="Iampietro C."/>
            <person name="Lluch J."/>
            <person name="Castinel A."/>
            <person name="Donnadieu C."/>
            <person name="Desvignes T."/>
            <person name="Floi Bucao C."/>
            <person name="Jouanno E."/>
            <person name="Wen M."/>
            <person name="Mejri S."/>
            <person name="Dirks R."/>
            <person name="Jansen H."/>
            <person name="Henkel C."/>
            <person name="Chen W.J."/>
            <person name="Zahm M."/>
            <person name="Cabau C."/>
            <person name="Klopp C."/>
            <person name="Thompson A.W."/>
            <person name="Robinson-Rechavi M."/>
            <person name="Braasch I."/>
            <person name="Lecointre G."/>
            <person name="Bobe J."/>
            <person name="Postlethwait J.H."/>
            <person name="Berthelot C."/>
            <person name="Roest Crollius H."/>
            <person name="Guiguen Y."/>
        </authorList>
    </citation>
    <scope>NUCLEOTIDE SEQUENCE</scope>
    <source>
        <strain evidence="5">Concon-B</strain>
    </source>
</reference>
<dbReference type="CDD" id="cd01852">
    <property type="entry name" value="AIG1"/>
    <property type="match status" value="1"/>
</dbReference>
<protein>
    <recommendedName>
        <fullName evidence="4">AIG1-type G domain-containing protein</fullName>
    </recommendedName>
</protein>
<keyword evidence="6" id="KW-1185">Reference proteome</keyword>
<dbReference type="GO" id="GO:0005525">
    <property type="term" value="F:GTP binding"/>
    <property type="evidence" value="ECO:0007669"/>
    <property type="project" value="UniProtKB-KW"/>
</dbReference>
<dbReference type="AlphaFoldDB" id="A0A9Q1D0I0"/>
<dbReference type="InterPro" id="IPR027417">
    <property type="entry name" value="P-loop_NTPase"/>
</dbReference>
<dbReference type="InterPro" id="IPR045058">
    <property type="entry name" value="GIMA/IAN/Toc"/>
</dbReference>
<dbReference type="EMBL" id="JAFJMO010000016">
    <property type="protein sequence ID" value="KAJ8254341.1"/>
    <property type="molecule type" value="Genomic_DNA"/>
</dbReference>